<gene>
    <name evidence="1" type="ORF">HMPREF3196_01023</name>
</gene>
<organism evidence="1 2">
    <name type="scientific">Bifidobacterium bifidum</name>
    <dbReference type="NCBI Taxonomy" id="1681"/>
    <lineage>
        <taxon>Bacteria</taxon>
        <taxon>Bacillati</taxon>
        <taxon>Actinomycetota</taxon>
        <taxon>Actinomycetes</taxon>
        <taxon>Bifidobacteriales</taxon>
        <taxon>Bifidobacteriaceae</taxon>
        <taxon>Bifidobacterium</taxon>
    </lineage>
</organism>
<proteinExistence type="predicted"/>
<name>A0A0M3T7T5_BIFBI</name>
<dbReference type="AlphaFoldDB" id="A0A0M3T7T5"/>
<dbReference type="PATRIC" id="fig|1681.42.peg.1499"/>
<reference evidence="1 2" key="1">
    <citation type="submission" date="2016-01" db="EMBL/GenBank/DDBJ databases">
        <authorList>
            <person name="Oliw E.H."/>
        </authorList>
    </citation>
    <scope>NUCLEOTIDE SEQUENCE [LARGE SCALE GENOMIC DNA]</scope>
    <source>
        <strain evidence="1 2">MJR8628B</strain>
    </source>
</reference>
<sequence length="60" mass="6664">MAAREISWECGGVATFIICPFIVCTFIPGESAGIWILRIVISRLVRVAIARRRPYGRGTI</sequence>
<evidence type="ECO:0000313" key="1">
    <source>
        <dbReference type="EMBL" id="KWZ81450.1"/>
    </source>
</evidence>
<dbReference type="Proteomes" id="UP000070092">
    <property type="component" value="Unassembled WGS sequence"/>
</dbReference>
<evidence type="ECO:0000313" key="2">
    <source>
        <dbReference type="Proteomes" id="UP000070092"/>
    </source>
</evidence>
<dbReference type="EMBL" id="LRPO01000030">
    <property type="protein sequence ID" value="KWZ81450.1"/>
    <property type="molecule type" value="Genomic_DNA"/>
</dbReference>
<comment type="caution">
    <text evidence="1">The sequence shown here is derived from an EMBL/GenBank/DDBJ whole genome shotgun (WGS) entry which is preliminary data.</text>
</comment>
<protein>
    <submittedName>
        <fullName evidence="1">Uncharacterized protein</fullName>
    </submittedName>
</protein>
<accession>A0A0M3T7T5</accession>